<evidence type="ECO:0008006" key="4">
    <source>
        <dbReference type="Google" id="ProtNLM"/>
    </source>
</evidence>
<protein>
    <recommendedName>
        <fullName evidence="4">DUF2680 domain-containing protein</fullName>
    </recommendedName>
</protein>
<evidence type="ECO:0000256" key="1">
    <source>
        <dbReference type="SAM" id="MobiDB-lite"/>
    </source>
</evidence>
<dbReference type="Proteomes" id="UP000004793">
    <property type="component" value="Chromosome"/>
</dbReference>
<keyword evidence="3" id="KW-1185">Reference proteome</keyword>
<accession>A0A7U6JF83</accession>
<gene>
    <name evidence="2" type="ordered locus">CSE_00230</name>
</gene>
<dbReference type="RefSeq" id="WP_014452560.1">
    <property type="nucleotide sequence ID" value="NC_017096.1"/>
</dbReference>
<feature type="compositionally biased region" description="Polar residues" evidence="1">
    <location>
        <begin position="168"/>
        <end position="177"/>
    </location>
</feature>
<dbReference type="KEGG" id="cex:CSE_00230"/>
<reference evidence="2 3" key="1">
    <citation type="submission" date="2011-01" db="EMBL/GenBank/DDBJ databases">
        <title>Whole genome sequence of Caldisericum exile AZM16c01.</title>
        <authorList>
            <person name="Narita-Yamada S."/>
            <person name="Kawakoshi A."/>
            <person name="Nakamura S."/>
            <person name="Sasagawa M."/>
            <person name="Fukada J."/>
            <person name="Sekine M."/>
            <person name="Kato Y."/>
            <person name="Fukai R."/>
            <person name="Sasaki K."/>
            <person name="Hanamaki A."/>
            <person name="Narita H."/>
            <person name="Konno Y."/>
            <person name="Mori K."/>
            <person name="Yamazaki S."/>
            <person name="Suzuki K."/>
            <person name="Fujita N."/>
        </authorList>
    </citation>
    <scope>NUCLEOTIDE SEQUENCE [LARGE SCALE GENOMIC DNA]</scope>
    <source>
        <strain evidence="3">DSM 21853 / NBRC 104410 / AZM16c01</strain>
    </source>
</reference>
<proteinExistence type="predicted"/>
<name>A0A7U6JF83_CALEA</name>
<feature type="region of interest" description="Disordered" evidence="1">
    <location>
        <begin position="134"/>
        <end position="177"/>
    </location>
</feature>
<dbReference type="AlphaFoldDB" id="A0A7U6JF83"/>
<dbReference type="OrthoDB" id="2081047at2"/>
<dbReference type="EMBL" id="AP012051">
    <property type="protein sequence ID" value="BAL80149.1"/>
    <property type="molecule type" value="Genomic_DNA"/>
</dbReference>
<sequence length="177" mass="18853">MKKFTWLLVGILGVAVLFGSIAVVSAATGNGTASRAGFGKGQGVAIGQRFENFESDIATYLGISVETLQSERISGKSLATIAVEHGKTEEELIQFIVSKKTTYLNDLLSQGKITQTQYDNAVKTLTERTKTMVERTSTGRLSDRGANGSNQGRFGIGNSEAKRGQGNGTCIKTQTNP</sequence>
<organism evidence="2 3">
    <name type="scientific">Caldisericum exile (strain DSM 21853 / NBRC 104410 / AZM16c01)</name>
    <dbReference type="NCBI Taxonomy" id="511051"/>
    <lineage>
        <taxon>Bacteria</taxon>
        <taxon>Pseudomonadati</taxon>
        <taxon>Caldisericota/Cryosericota group</taxon>
        <taxon>Caldisericota</taxon>
        <taxon>Caldisericia</taxon>
        <taxon>Caldisericales</taxon>
        <taxon>Caldisericaceae</taxon>
        <taxon>Caldisericum</taxon>
    </lineage>
</organism>
<evidence type="ECO:0000313" key="3">
    <source>
        <dbReference type="Proteomes" id="UP000004793"/>
    </source>
</evidence>
<evidence type="ECO:0000313" key="2">
    <source>
        <dbReference type="EMBL" id="BAL80149.1"/>
    </source>
</evidence>